<organism evidence="6">
    <name type="scientific">Haemonchus placei</name>
    <name type="common">Barber's pole worm</name>
    <dbReference type="NCBI Taxonomy" id="6290"/>
    <lineage>
        <taxon>Eukaryota</taxon>
        <taxon>Metazoa</taxon>
        <taxon>Ecdysozoa</taxon>
        <taxon>Nematoda</taxon>
        <taxon>Chromadorea</taxon>
        <taxon>Rhabditida</taxon>
        <taxon>Rhabditina</taxon>
        <taxon>Rhabditomorpha</taxon>
        <taxon>Strongyloidea</taxon>
        <taxon>Trichostrongylidae</taxon>
        <taxon>Haemonchus</taxon>
    </lineage>
</organism>
<dbReference type="PANTHER" id="PTHR44170:SF6">
    <property type="entry name" value="CONTACTIN"/>
    <property type="match status" value="1"/>
</dbReference>
<dbReference type="PROSITE" id="PS50835">
    <property type="entry name" value="IG_LIKE"/>
    <property type="match status" value="1"/>
</dbReference>
<name>A0A0N4WSM1_HAEPC</name>
<dbReference type="InterPro" id="IPR013783">
    <property type="entry name" value="Ig-like_fold"/>
</dbReference>
<proteinExistence type="predicted"/>
<dbReference type="FunFam" id="2.60.40.10:FF:001718">
    <property type="entry name" value="Neuroglian, isoform D"/>
    <property type="match status" value="1"/>
</dbReference>
<dbReference type="STRING" id="6290.A0A0N4WSM1"/>
<dbReference type="Proteomes" id="UP000268014">
    <property type="component" value="Unassembled WGS sequence"/>
</dbReference>
<evidence type="ECO:0000313" key="4">
    <source>
        <dbReference type="EMBL" id="VDO53168.1"/>
    </source>
</evidence>
<keyword evidence="5" id="KW-1185">Reference proteome</keyword>
<evidence type="ECO:0000313" key="6">
    <source>
        <dbReference type="WBParaSite" id="HPLM_0001454401-mRNA-1"/>
    </source>
</evidence>
<dbReference type="GO" id="GO:0005886">
    <property type="term" value="C:plasma membrane"/>
    <property type="evidence" value="ECO:0007669"/>
    <property type="project" value="TreeGrafter"/>
</dbReference>
<dbReference type="EMBL" id="UZAF01018604">
    <property type="protein sequence ID" value="VDO53168.1"/>
    <property type="molecule type" value="Genomic_DNA"/>
</dbReference>
<dbReference type="OrthoDB" id="6244967at2759"/>
<dbReference type="WBParaSite" id="HPLM_0001454401-mRNA-1">
    <property type="protein sequence ID" value="HPLM_0001454401-mRNA-1"/>
    <property type="gene ID" value="HPLM_0001454401"/>
</dbReference>
<sequence length="157" mass="17698">ATVDWASISTPPRFVHEPNGPILYYKVEKHGTEQSKAPDNLFQITIRCVAEGNPNPSYRWFKDGKPFNAAMYPEKLVQIPDEGTLIFTKLDESDAGTYQCQAMNDNGTAVSFPTKLEQTLSDRYLEKIHVCKKNHLTCEPSHLGFIGAETPLLIRKE</sequence>
<keyword evidence="2" id="KW-1015">Disulfide bond</keyword>
<evidence type="ECO:0000259" key="3">
    <source>
        <dbReference type="PROSITE" id="PS50835"/>
    </source>
</evidence>
<dbReference type="GO" id="GO:0007411">
    <property type="term" value="P:axon guidance"/>
    <property type="evidence" value="ECO:0007669"/>
    <property type="project" value="TreeGrafter"/>
</dbReference>
<evidence type="ECO:0000256" key="1">
    <source>
        <dbReference type="ARBA" id="ARBA00022737"/>
    </source>
</evidence>
<protein>
    <submittedName>
        <fullName evidence="6">Ig-like domain-containing protein</fullName>
    </submittedName>
</protein>
<dbReference type="GO" id="GO:0030424">
    <property type="term" value="C:axon"/>
    <property type="evidence" value="ECO:0007669"/>
    <property type="project" value="TreeGrafter"/>
</dbReference>
<gene>
    <name evidence="4" type="ORF">HPLM_LOCUS14536</name>
</gene>
<evidence type="ECO:0000256" key="2">
    <source>
        <dbReference type="ARBA" id="ARBA00023157"/>
    </source>
</evidence>
<dbReference type="AlphaFoldDB" id="A0A0N4WSM1"/>
<dbReference type="SMART" id="SM00408">
    <property type="entry name" value="IGc2"/>
    <property type="match status" value="1"/>
</dbReference>
<feature type="domain" description="Ig-like" evidence="3">
    <location>
        <begin position="12"/>
        <end position="111"/>
    </location>
</feature>
<dbReference type="InterPro" id="IPR003598">
    <property type="entry name" value="Ig_sub2"/>
</dbReference>
<dbReference type="InterPro" id="IPR036179">
    <property type="entry name" value="Ig-like_dom_sf"/>
</dbReference>
<dbReference type="GO" id="GO:0098609">
    <property type="term" value="P:cell-cell adhesion"/>
    <property type="evidence" value="ECO:0007669"/>
    <property type="project" value="TreeGrafter"/>
</dbReference>
<dbReference type="OMA" id="ILICCVR"/>
<keyword evidence="1" id="KW-0677">Repeat</keyword>
<dbReference type="Pfam" id="PF13927">
    <property type="entry name" value="Ig_3"/>
    <property type="match status" value="1"/>
</dbReference>
<dbReference type="Gene3D" id="2.60.40.10">
    <property type="entry name" value="Immunoglobulins"/>
    <property type="match status" value="1"/>
</dbReference>
<reference evidence="4 5" key="2">
    <citation type="submission" date="2018-11" db="EMBL/GenBank/DDBJ databases">
        <authorList>
            <consortium name="Pathogen Informatics"/>
        </authorList>
    </citation>
    <scope>NUCLEOTIDE SEQUENCE [LARGE SCALE GENOMIC DNA]</scope>
    <source>
        <strain evidence="4 5">MHpl1</strain>
    </source>
</reference>
<dbReference type="PANTHER" id="PTHR44170">
    <property type="entry name" value="PROTEIN SIDEKICK"/>
    <property type="match status" value="1"/>
</dbReference>
<reference evidence="6" key="1">
    <citation type="submission" date="2017-02" db="UniProtKB">
        <authorList>
            <consortium name="WormBaseParasite"/>
        </authorList>
    </citation>
    <scope>IDENTIFICATION</scope>
</reference>
<evidence type="ECO:0000313" key="5">
    <source>
        <dbReference type="Proteomes" id="UP000268014"/>
    </source>
</evidence>
<dbReference type="SUPFAM" id="SSF48726">
    <property type="entry name" value="Immunoglobulin"/>
    <property type="match status" value="1"/>
</dbReference>
<accession>A0A0N4WSM1</accession>
<dbReference type="InterPro" id="IPR007110">
    <property type="entry name" value="Ig-like_dom"/>
</dbReference>